<feature type="domain" description="ZU5" evidence="5">
    <location>
        <begin position="115"/>
        <end position="243"/>
    </location>
</feature>
<dbReference type="PANTHER" id="PTHR15077:SF9">
    <property type="entry name" value="C-TERMINAL OF ROC (COR) DOMAIN-CONTAINING PROTEIN"/>
    <property type="match status" value="1"/>
</dbReference>
<evidence type="ECO:0000256" key="2">
    <source>
        <dbReference type="ARBA" id="ARBA00023212"/>
    </source>
</evidence>
<evidence type="ECO:0000259" key="5">
    <source>
        <dbReference type="PROSITE" id="PS51145"/>
    </source>
</evidence>
<dbReference type="InterPro" id="IPR002110">
    <property type="entry name" value="Ankyrin_rpt"/>
</dbReference>
<dbReference type="InterPro" id="IPR000906">
    <property type="entry name" value="ZU5_dom"/>
</dbReference>
<dbReference type="PROSITE" id="PS50017">
    <property type="entry name" value="DEATH_DOMAIN"/>
    <property type="match status" value="1"/>
</dbReference>
<evidence type="ECO:0000259" key="4">
    <source>
        <dbReference type="PROSITE" id="PS50017"/>
    </source>
</evidence>
<keyword evidence="2" id="KW-0963">Cytoplasm</keyword>
<dbReference type="PROSITE" id="PS51145">
    <property type="entry name" value="ZU5"/>
    <property type="match status" value="1"/>
</dbReference>
<keyword evidence="6" id="KW-1185">Reference proteome</keyword>
<dbReference type="Gene3D" id="1.25.40.20">
    <property type="entry name" value="Ankyrin repeat-containing domain"/>
    <property type="match status" value="1"/>
</dbReference>
<dbReference type="Gene3D" id="2.60.220.30">
    <property type="match status" value="2"/>
</dbReference>
<dbReference type="KEGG" id="bbel:109472473"/>
<keyword evidence="3" id="KW-0040">ANK repeat</keyword>
<organism evidence="6 7">
    <name type="scientific">Branchiostoma belcheri</name>
    <name type="common">Amphioxus</name>
    <dbReference type="NCBI Taxonomy" id="7741"/>
    <lineage>
        <taxon>Eukaryota</taxon>
        <taxon>Metazoa</taxon>
        <taxon>Chordata</taxon>
        <taxon>Cephalochordata</taxon>
        <taxon>Leptocardii</taxon>
        <taxon>Amphioxiformes</taxon>
        <taxon>Branchiostomatidae</taxon>
        <taxon>Branchiostoma</taxon>
    </lineage>
</organism>
<dbReference type="PROSITE" id="PS50297">
    <property type="entry name" value="ANK_REP_REGION"/>
    <property type="match status" value="1"/>
</dbReference>
<dbReference type="Pfam" id="PF00791">
    <property type="entry name" value="ZU5"/>
    <property type="match status" value="1"/>
</dbReference>
<dbReference type="InterPro" id="IPR016729">
    <property type="entry name" value="FADD"/>
</dbReference>
<gene>
    <name evidence="7" type="primary">LOC109472473</name>
</gene>
<proteinExistence type="predicted"/>
<dbReference type="Pfam" id="PF12796">
    <property type="entry name" value="Ank_2"/>
    <property type="match status" value="1"/>
</dbReference>
<feature type="repeat" description="ANK" evidence="3">
    <location>
        <begin position="41"/>
        <end position="73"/>
    </location>
</feature>
<dbReference type="SMART" id="SM00248">
    <property type="entry name" value="ANK"/>
    <property type="match status" value="2"/>
</dbReference>
<dbReference type="AlphaFoldDB" id="A0A6P4YTY2"/>
<evidence type="ECO:0000256" key="3">
    <source>
        <dbReference type="PROSITE-ProRule" id="PRU00023"/>
    </source>
</evidence>
<dbReference type="SMART" id="SM00218">
    <property type="entry name" value="ZU5"/>
    <property type="match status" value="1"/>
</dbReference>
<dbReference type="PROSITE" id="PS50088">
    <property type="entry name" value="ANK_REPEAT"/>
    <property type="match status" value="1"/>
</dbReference>
<dbReference type="InterPro" id="IPR000488">
    <property type="entry name" value="Death_dom"/>
</dbReference>
<dbReference type="CDD" id="cd01670">
    <property type="entry name" value="Death"/>
    <property type="match status" value="1"/>
</dbReference>
<dbReference type="InterPro" id="IPR011029">
    <property type="entry name" value="DEATH-like_dom_sf"/>
</dbReference>
<dbReference type="SUPFAM" id="SSF47986">
    <property type="entry name" value="DEATH domain"/>
    <property type="match status" value="1"/>
</dbReference>
<dbReference type="FunFam" id="1.10.533.10:FF:000099">
    <property type="entry name" value="Uncharacterized protein"/>
    <property type="match status" value="1"/>
</dbReference>
<dbReference type="GO" id="GO:0007165">
    <property type="term" value="P:signal transduction"/>
    <property type="evidence" value="ECO:0007669"/>
    <property type="project" value="InterPro"/>
</dbReference>
<reference evidence="7" key="1">
    <citation type="submission" date="2025-08" db="UniProtKB">
        <authorList>
            <consortium name="RefSeq"/>
        </authorList>
    </citation>
    <scope>IDENTIFICATION</scope>
    <source>
        <tissue evidence="7">Gonad</tissue>
    </source>
</reference>
<dbReference type="OrthoDB" id="676979at2759"/>
<dbReference type="InterPro" id="IPR036770">
    <property type="entry name" value="Ankyrin_rpt-contain_sf"/>
</dbReference>
<dbReference type="SUPFAM" id="SSF48403">
    <property type="entry name" value="Ankyrin repeat"/>
    <property type="match status" value="1"/>
</dbReference>
<sequence>MSTSKEDLEQGLWYAADRGDEEKVTELLQQGVDVNCRGGWNKDLPLHCAASGGHVGVAELLLKYGAPVDSRHWRGETPEDIAASTDVPYGYDDKDRVLEGRKKILQLFAAEKSPRPYRCKVGKEGGELQTQCCTVSVPGGAVTMETEITCQVINPNDVTLPLKDGEMLVSDIIELGPHGTTFHQPVTLQMQYNSKSLDDATEAVVWVTEDRSQWTELETSIKGEGRAAVSVDHFSIFAVISRPKQDQFTVPTAGRNLTSSTQPVVQISFPEQAVTTETQVTVQVQEVPKRAVEDIKAKDEFFANLVGTSPIVNVTTESKSDVRIHKPATVRVPHPKRYMDIQDERPTKVRVMSCEEGTEDWKDETENTNPQESFEFVEFKVIRFARWIVLVVTDIYDDPEELGPIPLTLCRWLQHRAVQFILMQREDDANECVIECATASYVEDRRAKLMKELYKGPLPTDEVDIFEGQKVEIQFLGNVSIAPSCTQQHITFHSQRLNRLQVQVEAHDGSDGKGAVAFFALPQVNVRKEKDNNVNIRNVRKKLEKLGRPSEDLRPEKLCEVPIRVPCQKPQKTSEDDGATKAGDLTGGATFGDVKMSFYFIKENVSTGWKDLAFHLGLPNPDISNIAGRNRDDKSCCMDMLQEWKKKRGDAATIEVLMEALSEAGLQEVADGLKNKYPQHLARYG</sequence>
<feature type="domain" description="Death" evidence="4">
    <location>
        <begin position="594"/>
        <end position="677"/>
    </location>
</feature>
<accession>A0A6P4YTY2</accession>
<evidence type="ECO:0000313" key="7">
    <source>
        <dbReference type="RefSeq" id="XP_019627808.1"/>
    </source>
</evidence>
<dbReference type="GO" id="GO:0005856">
    <property type="term" value="C:cytoskeleton"/>
    <property type="evidence" value="ECO:0007669"/>
    <property type="project" value="UniProtKB-SubCell"/>
</dbReference>
<name>A0A6P4YTY2_BRABE</name>
<keyword evidence="2" id="KW-0206">Cytoskeleton</keyword>
<comment type="subcellular location">
    <subcellularLocation>
        <location evidence="1">Cytoplasm</location>
        <location evidence="1">Cytoskeleton</location>
    </subcellularLocation>
</comment>
<evidence type="ECO:0000313" key="6">
    <source>
        <dbReference type="Proteomes" id="UP000515135"/>
    </source>
</evidence>
<dbReference type="GO" id="GO:0016020">
    <property type="term" value="C:membrane"/>
    <property type="evidence" value="ECO:0007669"/>
    <property type="project" value="UniProtKB-ARBA"/>
</dbReference>
<dbReference type="Pfam" id="PF00531">
    <property type="entry name" value="Death"/>
    <property type="match status" value="1"/>
</dbReference>
<dbReference type="Proteomes" id="UP000515135">
    <property type="component" value="Unplaced"/>
</dbReference>
<dbReference type="GeneID" id="109472473"/>
<evidence type="ECO:0000256" key="1">
    <source>
        <dbReference type="ARBA" id="ARBA00004245"/>
    </source>
</evidence>
<protein>
    <submittedName>
        <fullName evidence="7">P53-induced death domain-containing protein 1-like</fullName>
    </submittedName>
</protein>
<dbReference type="PANTHER" id="PTHR15077">
    <property type="entry name" value="FAS-ASSOCIATING DEATH DOMAIN-CONTAINING PROTEIN FADD"/>
    <property type="match status" value="1"/>
</dbReference>
<dbReference type="Gene3D" id="1.10.533.10">
    <property type="entry name" value="Death Domain, Fas"/>
    <property type="match status" value="1"/>
</dbReference>
<dbReference type="RefSeq" id="XP_019627808.1">
    <property type="nucleotide sequence ID" value="XM_019772249.1"/>
</dbReference>